<dbReference type="InterPro" id="IPR032880">
    <property type="entry name" value="CSC1/OSCA1-like_N"/>
</dbReference>
<dbReference type="Proteomes" id="UP000236161">
    <property type="component" value="Unassembled WGS sequence"/>
</dbReference>
<comment type="subcellular location">
    <subcellularLocation>
        <location evidence="1">Membrane</location>
        <topology evidence="1">Multi-pass membrane protein</topology>
    </subcellularLocation>
</comment>
<keyword evidence="7" id="KW-0407">Ion channel</keyword>
<evidence type="ECO:0000256" key="2">
    <source>
        <dbReference type="ARBA" id="ARBA00007779"/>
    </source>
</evidence>
<feature type="transmembrane region" description="Helical" evidence="8">
    <location>
        <begin position="6"/>
        <end position="27"/>
    </location>
</feature>
<dbReference type="GO" id="GO:0005886">
    <property type="term" value="C:plasma membrane"/>
    <property type="evidence" value="ECO:0007669"/>
    <property type="project" value="TreeGrafter"/>
</dbReference>
<feature type="transmembrane region" description="Helical" evidence="8">
    <location>
        <begin position="645"/>
        <end position="662"/>
    </location>
</feature>
<dbReference type="Pfam" id="PF14703">
    <property type="entry name" value="PHM7_cyt"/>
    <property type="match status" value="1"/>
</dbReference>
<keyword evidence="12" id="KW-0240">DNA-directed RNA polymerase</keyword>
<dbReference type="InterPro" id="IPR027815">
    <property type="entry name" value="CSC1/OSCA1-like_cyt"/>
</dbReference>
<dbReference type="GO" id="GO:0003899">
    <property type="term" value="F:DNA-directed RNA polymerase activity"/>
    <property type="evidence" value="ECO:0007669"/>
    <property type="project" value="UniProtKB-EC"/>
</dbReference>
<dbReference type="InterPro" id="IPR045122">
    <property type="entry name" value="Csc1-like"/>
</dbReference>
<keyword evidence="3" id="KW-0813">Transport</keyword>
<organism evidence="12 13">
    <name type="scientific">Apostasia shenzhenica</name>
    <dbReference type="NCBI Taxonomy" id="1088818"/>
    <lineage>
        <taxon>Eukaryota</taxon>
        <taxon>Viridiplantae</taxon>
        <taxon>Streptophyta</taxon>
        <taxon>Embryophyta</taxon>
        <taxon>Tracheophyta</taxon>
        <taxon>Spermatophyta</taxon>
        <taxon>Magnoliopsida</taxon>
        <taxon>Liliopsida</taxon>
        <taxon>Asparagales</taxon>
        <taxon>Orchidaceae</taxon>
        <taxon>Apostasioideae</taxon>
        <taxon>Apostasia</taxon>
    </lineage>
</organism>
<feature type="transmembrane region" description="Helical" evidence="8">
    <location>
        <begin position="420"/>
        <end position="440"/>
    </location>
</feature>
<dbReference type="PANTHER" id="PTHR13018:SF100">
    <property type="entry name" value="CSC1-LIKE PROTEIN ERD4"/>
    <property type="match status" value="1"/>
</dbReference>
<evidence type="ECO:0000256" key="5">
    <source>
        <dbReference type="ARBA" id="ARBA00022989"/>
    </source>
</evidence>
<reference evidence="12 13" key="1">
    <citation type="journal article" date="2017" name="Nature">
        <title>The Apostasia genome and the evolution of orchids.</title>
        <authorList>
            <person name="Zhang G.Q."/>
            <person name="Liu K.W."/>
            <person name="Li Z."/>
            <person name="Lohaus R."/>
            <person name="Hsiao Y.Y."/>
            <person name="Niu S.C."/>
            <person name="Wang J.Y."/>
            <person name="Lin Y.C."/>
            <person name="Xu Q."/>
            <person name="Chen L.J."/>
            <person name="Yoshida K."/>
            <person name="Fujiwara S."/>
            <person name="Wang Z.W."/>
            <person name="Zhang Y.Q."/>
            <person name="Mitsuda N."/>
            <person name="Wang M."/>
            <person name="Liu G.H."/>
            <person name="Pecoraro L."/>
            <person name="Huang H.X."/>
            <person name="Xiao X.J."/>
            <person name="Lin M."/>
            <person name="Wu X.Y."/>
            <person name="Wu W.L."/>
            <person name="Chen Y.Y."/>
            <person name="Chang S.B."/>
            <person name="Sakamoto S."/>
            <person name="Ohme-Takagi M."/>
            <person name="Yagi M."/>
            <person name="Zeng S.J."/>
            <person name="Shen C.Y."/>
            <person name="Yeh C.M."/>
            <person name="Luo Y.B."/>
            <person name="Tsai W.C."/>
            <person name="Van de Peer Y."/>
            <person name="Liu Z.J."/>
        </authorList>
    </citation>
    <scope>NUCLEOTIDE SEQUENCE [LARGE SCALE GENOMIC DNA]</scope>
    <source>
        <strain evidence="13">cv. Shenzhen</strain>
        <tissue evidence="12">Stem</tissue>
    </source>
</reference>
<evidence type="ECO:0000259" key="11">
    <source>
        <dbReference type="Pfam" id="PF14703"/>
    </source>
</evidence>
<keyword evidence="13" id="KW-1185">Reference proteome</keyword>
<evidence type="ECO:0000313" key="12">
    <source>
        <dbReference type="EMBL" id="PKA56786.1"/>
    </source>
</evidence>
<name>A0A2I0AMU3_9ASPA</name>
<comment type="similarity">
    <text evidence="2">Belongs to the CSC1 (TC 1.A.17) family.</text>
</comment>
<dbReference type="GO" id="GO:0005227">
    <property type="term" value="F:calcium-activated cation channel activity"/>
    <property type="evidence" value="ECO:0007669"/>
    <property type="project" value="InterPro"/>
</dbReference>
<dbReference type="Pfam" id="PF13967">
    <property type="entry name" value="RSN1_TM"/>
    <property type="match status" value="1"/>
</dbReference>
<feature type="transmembrane region" description="Helical" evidence="8">
    <location>
        <begin position="565"/>
        <end position="591"/>
    </location>
</feature>
<keyword evidence="4 8" id="KW-0812">Transmembrane</keyword>
<keyword evidence="6 8" id="KW-0472">Membrane</keyword>
<keyword evidence="5 8" id="KW-1133">Transmembrane helix</keyword>
<evidence type="ECO:0000256" key="1">
    <source>
        <dbReference type="ARBA" id="ARBA00004141"/>
    </source>
</evidence>
<evidence type="ECO:0000256" key="8">
    <source>
        <dbReference type="SAM" id="Phobius"/>
    </source>
</evidence>
<feature type="domain" description="CSC1/OSCA1-like N-terminal transmembrane" evidence="10">
    <location>
        <begin position="5"/>
        <end position="166"/>
    </location>
</feature>
<evidence type="ECO:0000259" key="10">
    <source>
        <dbReference type="Pfam" id="PF13967"/>
    </source>
</evidence>
<keyword evidence="7" id="KW-0406">Ion transport</keyword>
<dbReference type="EC" id="2.7.7.6" evidence="12"/>
<feature type="transmembrane region" description="Helical" evidence="8">
    <location>
        <begin position="622"/>
        <end position="639"/>
    </location>
</feature>
<evidence type="ECO:0000259" key="9">
    <source>
        <dbReference type="Pfam" id="PF02714"/>
    </source>
</evidence>
<feature type="transmembrane region" description="Helical" evidence="8">
    <location>
        <begin position="368"/>
        <end position="391"/>
    </location>
</feature>
<feature type="domain" description="CSC1/OSCA1-like 7TM region" evidence="9">
    <location>
        <begin position="366"/>
        <end position="636"/>
    </location>
</feature>
<dbReference type="OrthoDB" id="1689567at2759"/>
<accession>A0A2I0AMU3</accession>
<dbReference type="AlphaFoldDB" id="A0A2I0AMU3"/>
<evidence type="ECO:0000256" key="6">
    <source>
        <dbReference type="ARBA" id="ARBA00023136"/>
    </source>
</evidence>
<proteinExistence type="inferred from homology"/>
<keyword evidence="12" id="KW-0804">Transcription</keyword>
<dbReference type="Pfam" id="PF02714">
    <property type="entry name" value="RSN1_7TM"/>
    <property type="match status" value="1"/>
</dbReference>
<evidence type="ECO:0000256" key="3">
    <source>
        <dbReference type="ARBA" id="ARBA00022448"/>
    </source>
</evidence>
<feature type="transmembrane region" description="Helical" evidence="8">
    <location>
        <begin position="146"/>
        <end position="165"/>
    </location>
</feature>
<keyword evidence="12" id="KW-0548">Nucleotidyltransferase</keyword>
<feature type="transmembrane region" description="Helical" evidence="8">
    <location>
        <begin position="82"/>
        <end position="107"/>
    </location>
</feature>
<dbReference type="PANTHER" id="PTHR13018">
    <property type="entry name" value="PROBABLE MEMBRANE PROTEIN DUF221-RELATED"/>
    <property type="match status" value="1"/>
</dbReference>
<feature type="transmembrane region" description="Helical" evidence="8">
    <location>
        <begin position="460"/>
        <end position="482"/>
    </location>
</feature>
<gene>
    <name evidence="12" type="ORF">AXF42_Ash002089</name>
</gene>
<sequence length="724" mass="81758">MEFSSFLTSLATSFVIFAVLMLLFTWLSRRRGNAVVYYPSRILRGHNPFEDRRRSRSPIAWISEAFNASEADIVAAAGVDAAVYLVFLSSVLGIFVLSGIILLPVLLPVAATDSGFKTAAESNSNATFNDLDKLAMGNVQAKSSRLWAFLAANYWVSIVTFYVLWKAYKHVSDLRATVKINSEWKPEDFAVLVRDIPFDSQGLGKEEQVDSYFKALHPNTFYKSMLVTHNKKAIKIWLELKGYKKKLARAEVVYADSKTTSKPEGTRPTNKTGFLGLLGKKVDTIDNCKEKIKELATKLGVEQKGSLRDKQRVAALVFFNDSKAATSASQTLHARMVDTWTVTEAPEPRQLIWENLTKNFYERQIRQYAVYGVVFLTIVFYMIPIAAISAITTLKNLRRYLSFLKVIVDKKVVSTILEAYLPQLALIIFLALLPSLLLFLSKEEGIPSQGHVIRAASGKYFYFIIFNVFLGVTIGGTLIASLKTIINQPKKIVNLLADSLPQNATFFLTYVALKFFVGYGLELSRVVPLIIFHLKKKYLCKTEDEVKEAWAPGDFSFATRVPNDMLIMTIVFCYSVISPLIIPFGVIYFGLGWLIARNQALNVIVPSHETYGRMWPHMHSRILAALIIFQVLMFGYLGLKKFVYAFLMVPIIIVSFIFVYACNKRFYKSFYYTPLEVANKDSKDIPNLESLYVAYVHPSLIPEKPDDVDHFEDVQTNVSAKESV</sequence>
<keyword evidence="12" id="KW-0808">Transferase</keyword>
<protein>
    <submittedName>
        <fullName evidence="12">DNA-directed RNA polymerase III subunit RPC2</fullName>
        <ecNumber evidence="12">2.7.7.6</ecNumber>
    </submittedName>
</protein>
<dbReference type="GO" id="GO:0000428">
    <property type="term" value="C:DNA-directed RNA polymerase complex"/>
    <property type="evidence" value="ECO:0007669"/>
    <property type="project" value="UniProtKB-KW"/>
</dbReference>
<dbReference type="EMBL" id="KZ451969">
    <property type="protein sequence ID" value="PKA56786.1"/>
    <property type="molecule type" value="Genomic_DNA"/>
</dbReference>
<dbReference type="InterPro" id="IPR003864">
    <property type="entry name" value="CSC1/OSCA1-like_7TM"/>
</dbReference>
<evidence type="ECO:0000313" key="13">
    <source>
        <dbReference type="Proteomes" id="UP000236161"/>
    </source>
</evidence>
<evidence type="ECO:0000256" key="7">
    <source>
        <dbReference type="ARBA" id="ARBA00023303"/>
    </source>
</evidence>
<evidence type="ECO:0000256" key="4">
    <source>
        <dbReference type="ARBA" id="ARBA00022692"/>
    </source>
</evidence>
<feature type="domain" description="CSC1/OSCA1-like cytosolic" evidence="11">
    <location>
        <begin position="188"/>
        <end position="355"/>
    </location>
</feature>